<feature type="domain" description="Transcription regulator AsnC/Lrp ligand binding" evidence="4">
    <location>
        <begin position="150"/>
        <end position="220"/>
    </location>
</feature>
<evidence type="ECO:0000313" key="6">
    <source>
        <dbReference type="EMBL" id="PHZ84458.1"/>
    </source>
</evidence>
<sequence length="226" mass="25595">MVVGVIDRNIRLFSPEQWCFTLCSLIGSFSQTAGLTPSLSRPYDKQSSFTADICLSTGFVSSQASRYAGTHRHQTAVILRDIMQLQEKEQQLLDLLKINSRMSAAELGRQLGLARSTIHMMLARLEEKIIDSYTVKLKNLDVENQTTCYVLITRDPKKAVEIEEKMRAMAEIDSLVTVAGQHDFIALVRTDSTQHMDRILTEIAMMDGIIKTESHIILSEKFDRRL</sequence>
<dbReference type="OrthoDB" id="9809462at2"/>
<dbReference type="SUPFAM" id="SSF54909">
    <property type="entry name" value="Dimeric alpha+beta barrel"/>
    <property type="match status" value="1"/>
</dbReference>
<proteinExistence type="predicted"/>
<dbReference type="Pfam" id="PF13404">
    <property type="entry name" value="HTH_AsnC-type"/>
    <property type="match status" value="1"/>
</dbReference>
<dbReference type="GO" id="GO:0005829">
    <property type="term" value="C:cytosol"/>
    <property type="evidence" value="ECO:0007669"/>
    <property type="project" value="TreeGrafter"/>
</dbReference>
<dbReference type="InterPro" id="IPR036390">
    <property type="entry name" value="WH_DNA-bd_sf"/>
</dbReference>
<gene>
    <name evidence="6" type="ORF">CRD36_11645</name>
</gene>
<dbReference type="InterPro" id="IPR019887">
    <property type="entry name" value="Tscrpt_reg_AsnC/Lrp_C"/>
</dbReference>
<dbReference type="InParanoid" id="A0A2G4YQ63"/>
<comment type="caution">
    <text evidence="6">The sequence shown here is derived from an EMBL/GenBank/DDBJ whole genome shotgun (WGS) entry which is preliminary data.</text>
</comment>
<dbReference type="AlphaFoldDB" id="A0A2G4YQ63"/>
<dbReference type="PANTHER" id="PTHR30154">
    <property type="entry name" value="LEUCINE-RESPONSIVE REGULATORY PROTEIN"/>
    <property type="match status" value="1"/>
</dbReference>
<reference evidence="6 7" key="1">
    <citation type="submission" date="2017-10" db="EMBL/GenBank/DDBJ databases">
        <title>Frigbacter circumglobatus gen. nov. sp. nov., isolated from sediment cultured in situ.</title>
        <authorList>
            <person name="Zhao Z."/>
        </authorList>
    </citation>
    <scope>NUCLEOTIDE SEQUENCE [LARGE SCALE GENOMIC DNA]</scope>
    <source>
        <strain evidence="6 7">ZYL</strain>
    </source>
</reference>
<evidence type="ECO:0000313" key="7">
    <source>
        <dbReference type="Proteomes" id="UP000229730"/>
    </source>
</evidence>
<dbReference type="PRINTS" id="PR00033">
    <property type="entry name" value="HTHASNC"/>
</dbReference>
<dbReference type="SUPFAM" id="SSF46785">
    <property type="entry name" value="Winged helix' DNA-binding domain"/>
    <property type="match status" value="1"/>
</dbReference>
<evidence type="ECO:0000259" key="4">
    <source>
        <dbReference type="Pfam" id="PF01037"/>
    </source>
</evidence>
<dbReference type="PANTHER" id="PTHR30154:SF53">
    <property type="entry name" value="HTH-TYPE TRANSCRIPTIONAL REGULATOR LRPC"/>
    <property type="match status" value="1"/>
</dbReference>
<keyword evidence="1" id="KW-0805">Transcription regulation</keyword>
<dbReference type="EMBL" id="PDEM01000024">
    <property type="protein sequence ID" value="PHZ84458.1"/>
    <property type="molecule type" value="Genomic_DNA"/>
</dbReference>
<evidence type="ECO:0000256" key="2">
    <source>
        <dbReference type="ARBA" id="ARBA00023125"/>
    </source>
</evidence>
<keyword evidence="3" id="KW-0804">Transcription</keyword>
<dbReference type="InterPro" id="IPR011008">
    <property type="entry name" value="Dimeric_a/b-barrel"/>
</dbReference>
<feature type="domain" description="HTH asnC-type" evidence="5">
    <location>
        <begin position="90"/>
        <end position="126"/>
    </location>
</feature>
<dbReference type="InterPro" id="IPR000485">
    <property type="entry name" value="AsnC-type_HTH_dom"/>
</dbReference>
<dbReference type="GO" id="GO:0043565">
    <property type="term" value="F:sequence-specific DNA binding"/>
    <property type="evidence" value="ECO:0007669"/>
    <property type="project" value="InterPro"/>
</dbReference>
<dbReference type="Pfam" id="PF01037">
    <property type="entry name" value="AsnC_trans_reg"/>
    <property type="match status" value="1"/>
</dbReference>
<organism evidence="6 7">
    <name type="scientific">Paremcibacter congregatus</name>
    <dbReference type="NCBI Taxonomy" id="2043170"/>
    <lineage>
        <taxon>Bacteria</taxon>
        <taxon>Pseudomonadati</taxon>
        <taxon>Pseudomonadota</taxon>
        <taxon>Alphaproteobacteria</taxon>
        <taxon>Emcibacterales</taxon>
        <taxon>Emcibacteraceae</taxon>
        <taxon>Paremcibacter</taxon>
    </lineage>
</organism>
<name>A0A2G4YQ63_9PROT</name>
<evidence type="ECO:0000256" key="1">
    <source>
        <dbReference type="ARBA" id="ARBA00023015"/>
    </source>
</evidence>
<accession>A0A2G4YQ63</accession>
<keyword evidence="7" id="KW-1185">Reference proteome</keyword>
<dbReference type="Gene3D" id="1.10.10.10">
    <property type="entry name" value="Winged helix-like DNA-binding domain superfamily/Winged helix DNA-binding domain"/>
    <property type="match status" value="1"/>
</dbReference>
<dbReference type="SMART" id="SM00344">
    <property type="entry name" value="HTH_ASNC"/>
    <property type="match status" value="1"/>
</dbReference>
<dbReference type="InterPro" id="IPR036388">
    <property type="entry name" value="WH-like_DNA-bd_sf"/>
</dbReference>
<dbReference type="Gene3D" id="3.30.70.920">
    <property type="match status" value="1"/>
</dbReference>
<evidence type="ECO:0000259" key="5">
    <source>
        <dbReference type="Pfam" id="PF13404"/>
    </source>
</evidence>
<dbReference type="GO" id="GO:0043200">
    <property type="term" value="P:response to amino acid"/>
    <property type="evidence" value="ECO:0007669"/>
    <property type="project" value="TreeGrafter"/>
</dbReference>
<protein>
    <recommendedName>
        <fullName evidence="8">HTH asnC-type domain-containing protein</fullName>
    </recommendedName>
</protein>
<keyword evidence="2" id="KW-0238">DNA-binding</keyword>
<dbReference type="InterPro" id="IPR019888">
    <property type="entry name" value="Tscrpt_reg_AsnC-like"/>
</dbReference>
<evidence type="ECO:0008006" key="8">
    <source>
        <dbReference type="Google" id="ProtNLM"/>
    </source>
</evidence>
<dbReference type="Proteomes" id="UP000229730">
    <property type="component" value="Unassembled WGS sequence"/>
</dbReference>
<evidence type="ECO:0000256" key="3">
    <source>
        <dbReference type="ARBA" id="ARBA00023163"/>
    </source>
</evidence>